<feature type="coiled-coil region" evidence="1">
    <location>
        <begin position="322"/>
        <end position="349"/>
    </location>
</feature>
<feature type="domain" description="FtsK gamma" evidence="3">
    <location>
        <begin position="1088"/>
        <end position="1143"/>
    </location>
</feature>
<dbReference type="EMBL" id="CATQJL010000065">
    <property type="protein sequence ID" value="CAJ0592310.1"/>
    <property type="molecule type" value="Genomic_DNA"/>
</dbReference>
<dbReference type="Proteomes" id="UP001176961">
    <property type="component" value="Unassembled WGS sequence"/>
</dbReference>
<name>A0AA36DRD5_CYLNA</name>
<evidence type="ECO:0000313" key="4">
    <source>
        <dbReference type="EMBL" id="CAJ0592310.1"/>
    </source>
</evidence>
<evidence type="ECO:0000256" key="1">
    <source>
        <dbReference type="SAM" id="Coils"/>
    </source>
</evidence>
<evidence type="ECO:0000256" key="2">
    <source>
        <dbReference type="SAM" id="MobiDB-lite"/>
    </source>
</evidence>
<reference evidence="4" key="1">
    <citation type="submission" date="2023-07" db="EMBL/GenBank/DDBJ databases">
        <authorList>
            <consortium name="CYATHOMIX"/>
        </authorList>
    </citation>
    <scope>NUCLEOTIDE SEQUENCE</scope>
    <source>
        <strain evidence="4">N/A</strain>
    </source>
</reference>
<keyword evidence="5" id="KW-1185">Reference proteome</keyword>
<gene>
    <name evidence="4" type="ORF">CYNAS_LOCUS4293</name>
</gene>
<evidence type="ECO:0000259" key="3">
    <source>
        <dbReference type="SMART" id="SM00843"/>
    </source>
</evidence>
<accession>A0AA36DRD5</accession>
<keyword evidence="1" id="KW-0175">Coiled coil</keyword>
<organism evidence="4 5">
    <name type="scientific">Cylicocyclus nassatus</name>
    <name type="common">Nematode worm</name>
    <dbReference type="NCBI Taxonomy" id="53992"/>
    <lineage>
        <taxon>Eukaryota</taxon>
        <taxon>Metazoa</taxon>
        <taxon>Ecdysozoa</taxon>
        <taxon>Nematoda</taxon>
        <taxon>Chromadorea</taxon>
        <taxon>Rhabditida</taxon>
        <taxon>Rhabditina</taxon>
        <taxon>Rhabditomorpha</taxon>
        <taxon>Strongyloidea</taxon>
        <taxon>Strongylidae</taxon>
        <taxon>Cylicocyclus</taxon>
    </lineage>
</organism>
<evidence type="ECO:0000313" key="5">
    <source>
        <dbReference type="Proteomes" id="UP001176961"/>
    </source>
</evidence>
<feature type="coiled-coil region" evidence="1">
    <location>
        <begin position="198"/>
        <end position="225"/>
    </location>
</feature>
<dbReference type="Pfam" id="PF09397">
    <property type="entry name" value="FtsK_gamma"/>
    <property type="match status" value="1"/>
</dbReference>
<dbReference type="SUPFAM" id="SSF46785">
    <property type="entry name" value="Winged helix' DNA-binding domain"/>
    <property type="match status" value="1"/>
</dbReference>
<dbReference type="InterPro" id="IPR018541">
    <property type="entry name" value="Ftsk_gamma"/>
</dbReference>
<sequence length="1184" mass="132387">MASSGAKNIAENRVTYFNDMGYDPKALEDASDTIRWMVQGATDYIGDAKNWNEGFIGALTGLLGMPARRIRNWGGGIIGEVQQAKAEKVASQKAADTLNKLVNSDKFQNDWRGYIRHLAYDDQMLEATQNDDKYAWHTANDNQLISDVLMFADAGKLDDLYEFIDSQASININDKDAIDKIRAFLRKTKEDDNIVLANETDEKILERIKEQAKDMKDTVDTYRKVFEDLASVAPTDVNSEKFKEMMFTTMQLHKFEERFISTLNKTEALVSPALRARSVVRADGTIETDENRLKENFQLVKEQFHQAMAGNVKTSIMDYLSEAELNAWLDNIEEDLKAQEKKLTGEAADNTSKAIKALQDMRKMAEGRRSLLRKIVSLRKMTNEEYKAQSKIPETVVEQAEQADTKQETTNLKSVDDVRVELLKRSGNKEKSDYIKELKKIRSSNKAVDEYFKIQELKNDYNKVKKEQRALPTTTLAMETRIVERMFNTGQSVDDILSMREELIPSLQELIDDLKDHVTVFSGGNSRPDLLEACRDEAIQHVTDIINGLRRARKLTAIARAASAEVPPVDDPIADAFDREGKPAPSDVDAPPPASEAPTGTGKPATPAPAPASEVPDFLKPEPADTSDLEPPVITTPPDLQGESTTEGKKVEKAIEAATQLMPRQYPDEDGYARNDGIGVGFYNTAVPEIAPRSRNALIEKNKQRKFGDIAKMKIEMLPDELPGYEETWRWLKDHGAFETMDTVSKGDKVFFVIDPIMEEYDGEPQILLCTGTRENPQVFNILRKSSPKDKPWKGLSELRADILKEYGAHRNGNNSNSKFVYSKNSTVWVPGYSENAPIIAIGKNDEIIPVRGKVNPDLLEAFKSKLMFDASPDSYRGNLYYLANGEIAGVGKGYNMFIPIRLNVEHYNPDTADNSGYAFDQVNACYEKLVDMARKFAEDPEKYDKDAKDAVLKELNKYLDIHGMNVSFGLMAGKLPVVSLYSFADNYANGTYKRDSKPTLFGQIPANSITAETLKEFFSTISTPTDEEGHTKEMLNNGLLTTNADSLRALGADVYFEPYNPETGKFENGHTAEEIAGDPPVAEAPIAAETCSCFRALEFIKGRNIVSTSLLQKYLSLGYARAARIIDKLEAEGLIVAKASPTGKFLYQDLTHDQKKALEAQGVDEQLFDELPLSDQEVLLRCA</sequence>
<dbReference type="InterPro" id="IPR036390">
    <property type="entry name" value="WH_DNA-bd_sf"/>
</dbReference>
<dbReference type="Gene3D" id="1.10.10.10">
    <property type="entry name" value="Winged helix-like DNA-binding domain superfamily/Winged helix DNA-binding domain"/>
    <property type="match status" value="1"/>
</dbReference>
<protein>
    <recommendedName>
        <fullName evidence="3">FtsK gamma domain-containing protein</fullName>
    </recommendedName>
</protein>
<dbReference type="InterPro" id="IPR036388">
    <property type="entry name" value="WH-like_DNA-bd_sf"/>
</dbReference>
<proteinExistence type="predicted"/>
<feature type="compositionally biased region" description="Low complexity" evidence="2">
    <location>
        <begin position="596"/>
        <end position="605"/>
    </location>
</feature>
<feature type="region of interest" description="Disordered" evidence="2">
    <location>
        <begin position="562"/>
        <end position="649"/>
    </location>
</feature>
<comment type="caution">
    <text evidence="4">The sequence shown here is derived from an EMBL/GenBank/DDBJ whole genome shotgun (WGS) entry which is preliminary data.</text>
</comment>
<dbReference type="AlphaFoldDB" id="A0AA36DRD5"/>
<dbReference type="SMART" id="SM00843">
    <property type="entry name" value="Ftsk_gamma"/>
    <property type="match status" value="1"/>
</dbReference>